<evidence type="ECO:0000313" key="2">
    <source>
        <dbReference type="Proteomes" id="UP001153331"/>
    </source>
</evidence>
<evidence type="ECO:0000313" key="1">
    <source>
        <dbReference type="EMBL" id="KAJ8119012.1"/>
    </source>
</evidence>
<keyword evidence="2" id="KW-1185">Reference proteome</keyword>
<proteinExistence type="predicted"/>
<reference evidence="1" key="1">
    <citation type="submission" date="2022-11" db="EMBL/GenBank/DDBJ databases">
        <title>Genome Sequence of Boeremia exigua.</title>
        <authorList>
            <person name="Buettner E."/>
        </authorList>
    </citation>
    <scope>NUCLEOTIDE SEQUENCE</scope>
    <source>
        <strain evidence="1">CU02</strain>
    </source>
</reference>
<dbReference type="Proteomes" id="UP001153331">
    <property type="component" value="Unassembled WGS sequence"/>
</dbReference>
<sequence>MSAQHQDIEQSHAANEQAASTSPSPPRRDPVQDADDNFTRKRQRLDNGGAVLRAMSTDPDSPSRAITSPHKEMVAMTIREHSPPSPSPTAELAPKDVTAEQSVHHATDSTHSFAMLDGTGDAPTSPPVIEIIDDDNDDDDLSPSIVVQLSAEDFFQQFPYQDRFRNPLQALRAITEHVQRSRFQKCHETLPYHGSHSADQEIPHDLLPSLAQWLQSLPDVVPVHLQSFYVSRAAFWVDFADLVEKLLKRRYHWMNALNAEQDDDMSRYPFGDDFGDDAAVDDAFSAFFSAYMRLCSQLFHVDVHLLNRPRLEEHYSSPLLSEKHLYHLHSILRTEKAPLFHLLRKQHDIDTCNMSERLHTAFLKASGAQNLMELAGSAFCKVPVSLQNQLALYMCQILGTLGWAVGRYPVVHGGIDPEEFHCGTQLFFRQYAEDLQDPAKINDAAVAREMILCFSSLIQEIGQWSKSNAESLADEIMDVQDPDSPVASSLPDAQTNSDTHDYRQYSDVLPVLIANTWKFNLLHKYIEKGRMELRVMSITFMDETLVSLYKEYNDSSSPETHPVLRHLADMLLRGRIVDYIVSADSHPQLISRSGNVAGFLLVTDRWVDSQADAVWNIVSNSPDPRMVAATMTMLHSIINLMKSADHLYFCLKLHDLPVASYTSEILRFLRELTAKLLDRHATVDWSLRNETARPWNVCVRLLQDTAPGNGATRHDLDVNAEVEDQLRFMARGIPESDQRSIYERCLQEITARSTKATGSVKVIFILSTLANTTLLQQDGTMVRQIVEELCSFVQTEAMGPSHRHQQSALQYRLELLAFMACRNGQLVPEDLYGHVWDHIIGKWALSNYARDAAWAQLLQATQVAPENDFCQQLMTTYVPNMDPNHFTPGLYDYVANYNFPLTHKTVRIDDIDHSLLQIPGGDLLWSLALSSPPGTIEEPAARDLAARYTQISSSGDVSLPEVEVAHVELVERCMKELRFCFTALRDRVSEGGRDNQLRFSRVLMFLKQMLELVRQRPEFNRGRRADSKVESMDSGIPTADDITIRYQFGNERQSMTIAPSRTIGDLYRILCRVTESSKINIFAGGQKVDVVQRADQRISDANIGGQLLIQPVQRDETAQAMSAPVAGFSEFETKLVQNFDEMFGWMDSDDITSQLLFDFLTLFPYRSTVTNSVATGEATFESLFPPGKFFQAKYAVQAIHSKLKEQLRTSALDETFLVHAIKLLDRALLDTELLGNNGSVASELTLAAVFVSAMLDFLRERPSCDLSSDYFSDAHKLANRLIDILAAAIQTADATKVTHDCYSLILEASLYSQVVWETFWEHSQISQIHQMLLLSDTRTTLRESIKLKILSICGGHLPSSCTLSTADIALRYWTAIAGILPGVVHGAGKSVQLFELAQHVFRVFDEHHRSEDNLRALLQSWSSWLLAYDHTEVPGRYEADNVVLGFAKLLLCLVPSLKSYKRPLNAGELISSIFRKFLFTCVPPVEDMSDEDAFASASLPVLDSSVRREVYDLMLALADDSHSYDRLLQLCGDVENKLVDNVLPSLSVERATEIRSRTGYVGLHNPRAICYMNSLLAQLFMNLDFRRFMLSLEVKDGNGVQRLLLETQKLFATMQNSYRRFADPRPFAECIRTLDKTPIDISVQMDADEFYNLLFDQWEAQLVNERDKRQFRSFYGGQMLQQVKSKECEHVSERADSFFALQCDVQGKANLQESLQAFVQGDVMEGDNKYKCESCGGKFVDAVKRTCLKSAPDNLIFHLKRFDFDLTDFSRRKVHEHFAFPESIDIGLYNVDHLSDPSKPHKEDIFDLVGVVVHYGSCENGHYYSYIRKRPCQTDDASPTWLDFNDESVKPFDPAEIPQKAFGGYVEDGYTRQYKMYSAYMLFYQRRTALSTDPQRWSVSSKVRPPKAEVPRHIKHEIDLQNGLFIREYCLFDPHHSAFVRHLHGTSRKISNGTCSDNHQHESRAIDIFLAHIGRIAWRQPTPEIFEEALIHLRRTVLACETCCSTVLLWLARDQDAIYNMLVRCTHSSLRSQTRSLLVEGLKAMRDKDSYLYTATDNDWASETDDDTGIVVPVVKRLVNVAELSGKITRSWDDLYLLLTQIVEIGHVETAALLDADILSFCLRLFCMHVHPKFADDYIDFHRAFQKKAGVFNRLIGFISTILSRMDINLSSFNPYSRMMDFDDEHMTFPLTSEEKGLLSCWHGDNKAYAVVDKMIEVFNQAQTETFYPGEIVKWMSGSLDTRTQRNIIIMIIQGISELNNPYCDPYIRVASFYCEVVPTVETFTKVCDTVVDAVMTIEQLSDEKIAPSGDDVLRFFQHCFRLRNAHLSTADIHWCLIARSHRYAPVMLLYSKEHVREGTHEFIRDLYVQYMEDPQNLEGAYRCARATVTDVIKRIAYESSAGTPRKHLKPLLETGKFLISLLCEVDQSEDPDLATFKDDDDKALICQWQVEVEARVRMLPPEVNLPSPGERTIDASDYGSCPDSVQGVRGFNSNPTTYEGFQETMQRDDIEHKGGCNELQSRIALAIWDALRDYEHEHEASAFRVDEQRASNTHPSFFKQQLYDPWPEQVTVCENRANCILSYWENGWDMSRRKPSDSRSGRIIETVVPAILVPVKRVIDYAVKPRVNRAQTAVETANVKHSMNPFDELSIEEAVRLREKKTTPVEEIVAFSAGPAKAQDILRTAMAMGADRGIHVVVEEKDALEPLGVAKLLRKVVDEQKSNLVILGKQSIDDDAGQTGGMLAGLLNWPQATQASKVTIEGENVTVIREVDGGVETLKTKLPMIITTDLRLNEPRYASLPNIMKAKKKKLDKKTLGDYGLDSEVRLKTVKVTEPPTRKAGVKVDDVDGMIGKLKELGAL</sequence>
<name>A0ACC2IV62_9PLEO</name>
<comment type="caution">
    <text evidence="1">The sequence shown here is derived from an EMBL/GenBank/DDBJ whole genome shotgun (WGS) entry which is preliminary data.</text>
</comment>
<dbReference type="EMBL" id="JAPHNI010000004">
    <property type="protein sequence ID" value="KAJ8119012.1"/>
    <property type="molecule type" value="Genomic_DNA"/>
</dbReference>
<organism evidence="1 2">
    <name type="scientific">Boeremia exigua</name>
    <dbReference type="NCBI Taxonomy" id="749465"/>
    <lineage>
        <taxon>Eukaryota</taxon>
        <taxon>Fungi</taxon>
        <taxon>Dikarya</taxon>
        <taxon>Ascomycota</taxon>
        <taxon>Pezizomycotina</taxon>
        <taxon>Dothideomycetes</taxon>
        <taxon>Pleosporomycetidae</taxon>
        <taxon>Pleosporales</taxon>
        <taxon>Pleosporineae</taxon>
        <taxon>Didymellaceae</taxon>
        <taxon>Boeremia</taxon>
    </lineage>
</organism>
<accession>A0ACC2IV62</accession>
<gene>
    <name evidence="1" type="ORF">OPT61_g115</name>
</gene>
<protein>
    <submittedName>
        <fullName evidence="1">Uncharacterized protein</fullName>
    </submittedName>
</protein>